<dbReference type="RefSeq" id="WP_050520118.1">
    <property type="nucleotide sequence ID" value="NZ_FOCO01000008.1"/>
</dbReference>
<evidence type="ECO:0000313" key="1">
    <source>
        <dbReference type="EMBL" id="SEN16151.1"/>
    </source>
</evidence>
<sequence>MLGYITGFAEGQANDLLGCVAAALQAEGVRVAGVVQVNTGARGAMDLQVLGGDLVRISQSLGTLSRGCRLDAAGLERAVGLVEAQLTAGADVVIVNKFGKQEAAGRGFRPLIGAALGAGVPVLLSVGDGYLAAFEEFADGMGRALAPVDADVLGFCREEMGR</sequence>
<proteinExistence type="predicted"/>
<dbReference type="InterPro" id="IPR018912">
    <property type="entry name" value="DUF2478"/>
</dbReference>
<name>A0A1H8E992_9RHOB</name>
<dbReference type="STRING" id="1077947.SAMN05216227_1008109"/>
<keyword evidence="2" id="KW-1185">Reference proteome</keyword>
<dbReference type="EMBL" id="FOCO01000008">
    <property type="protein sequence ID" value="SEN16151.1"/>
    <property type="molecule type" value="Genomic_DNA"/>
</dbReference>
<dbReference type="AlphaFoldDB" id="A0A1H8E992"/>
<evidence type="ECO:0008006" key="3">
    <source>
        <dbReference type="Google" id="ProtNLM"/>
    </source>
</evidence>
<dbReference type="Pfam" id="PF10649">
    <property type="entry name" value="DUF2478"/>
    <property type="match status" value="1"/>
</dbReference>
<dbReference type="Proteomes" id="UP000183002">
    <property type="component" value="Unassembled WGS sequence"/>
</dbReference>
<accession>A0A1H8E992</accession>
<evidence type="ECO:0000313" key="2">
    <source>
        <dbReference type="Proteomes" id="UP000183002"/>
    </source>
</evidence>
<protein>
    <recommendedName>
        <fullName evidence="3">Nucleoside-triphosphatase THEP1</fullName>
    </recommendedName>
</protein>
<organism evidence="1 2">
    <name type="scientific">Pseudorhodobacter antarcticus</name>
    <dbReference type="NCBI Taxonomy" id="1077947"/>
    <lineage>
        <taxon>Bacteria</taxon>
        <taxon>Pseudomonadati</taxon>
        <taxon>Pseudomonadota</taxon>
        <taxon>Alphaproteobacteria</taxon>
        <taxon>Rhodobacterales</taxon>
        <taxon>Paracoccaceae</taxon>
        <taxon>Pseudorhodobacter</taxon>
    </lineage>
</organism>
<dbReference type="OrthoDB" id="5918880at2"/>
<reference evidence="1 2" key="1">
    <citation type="submission" date="2016-10" db="EMBL/GenBank/DDBJ databases">
        <authorList>
            <person name="de Groot N.N."/>
        </authorList>
    </citation>
    <scope>NUCLEOTIDE SEQUENCE [LARGE SCALE GENOMIC DNA]</scope>
    <source>
        <strain evidence="1 2">CGMCC 1.10836</strain>
    </source>
</reference>
<gene>
    <name evidence="1" type="ORF">SAMN05216227_1008109</name>
</gene>